<reference evidence="1" key="1">
    <citation type="submission" date="2015-12" db="EMBL/GenBank/DDBJ databases">
        <title>Gene expression during late stages of embryo sac development: a critical building block for successful pollen-pistil interactions.</title>
        <authorList>
            <person name="Liu Y."/>
            <person name="Joly V."/>
            <person name="Sabar M."/>
            <person name="Matton D.P."/>
        </authorList>
    </citation>
    <scope>NUCLEOTIDE SEQUENCE</scope>
</reference>
<protein>
    <submittedName>
        <fullName evidence="1">Putative ovule protein</fullName>
    </submittedName>
</protein>
<accession>A0A0V0IFV1</accession>
<evidence type="ECO:0000313" key="1">
    <source>
        <dbReference type="EMBL" id="JAP31345.1"/>
    </source>
</evidence>
<dbReference type="EMBL" id="GEDG01007144">
    <property type="protein sequence ID" value="JAP31345.1"/>
    <property type="molecule type" value="Transcribed_RNA"/>
</dbReference>
<organism evidence="1">
    <name type="scientific">Solanum chacoense</name>
    <name type="common">Chaco potato</name>
    <dbReference type="NCBI Taxonomy" id="4108"/>
    <lineage>
        <taxon>Eukaryota</taxon>
        <taxon>Viridiplantae</taxon>
        <taxon>Streptophyta</taxon>
        <taxon>Embryophyta</taxon>
        <taxon>Tracheophyta</taxon>
        <taxon>Spermatophyta</taxon>
        <taxon>Magnoliopsida</taxon>
        <taxon>eudicotyledons</taxon>
        <taxon>Gunneridae</taxon>
        <taxon>Pentapetalae</taxon>
        <taxon>asterids</taxon>
        <taxon>lamiids</taxon>
        <taxon>Solanales</taxon>
        <taxon>Solanaceae</taxon>
        <taxon>Solanoideae</taxon>
        <taxon>Solaneae</taxon>
        <taxon>Solanum</taxon>
    </lineage>
</organism>
<proteinExistence type="predicted"/>
<sequence>MPNTAANNISSYDTFTLSSPLPSFNAFQENQKPEQYYETIQIVVGICYFFRSNPTNKSIAYYL</sequence>
<name>A0A0V0IFV1_SOLCH</name>
<dbReference type="AlphaFoldDB" id="A0A0V0IFV1"/>